<protein>
    <submittedName>
        <fullName evidence="2">Uncharacterized protein</fullName>
    </submittedName>
</protein>
<keyword evidence="3" id="KW-1185">Reference proteome</keyword>
<gene>
    <name evidence="2" type="primary">AVEN_196650_1</name>
    <name evidence="2" type="ORF">CDAR_179961</name>
</gene>
<evidence type="ECO:0000313" key="3">
    <source>
        <dbReference type="Proteomes" id="UP001054837"/>
    </source>
</evidence>
<accession>A0AAV4SBE0</accession>
<dbReference type="AlphaFoldDB" id="A0AAV4SBE0"/>
<organism evidence="2 3">
    <name type="scientific">Caerostris darwini</name>
    <dbReference type="NCBI Taxonomy" id="1538125"/>
    <lineage>
        <taxon>Eukaryota</taxon>
        <taxon>Metazoa</taxon>
        <taxon>Ecdysozoa</taxon>
        <taxon>Arthropoda</taxon>
        <taxon>Chelicerata</taxon>
        <taxon>Arachnida</taxon>
        <taxon>Araneae</taxon>
        <taxon>Araneomorphae</taxon>
        <taxon>Entelegynae</taxon>
        <taxon>Araneoidea</taxon>
        <taxon>Araneidae</taxon>
        <taxon>Caerostris</taxon>
    </lineage>
</organism>
<comment type="caution">
    <text evidence="2">The sequence shown here is derived from an EMBL/GenBank/DDBJ whole genome shotgun (WGS) entry which is preliminary data.</text>
</comment>
<evidence type="ECO:0000256" key="1">
    <source>
        <dbReference type="SAM" id="MobiDB-lite"/>
    </source>
</evidence>
<dbReference type="EMBL" id="BPLQ01007633">
    <property type="protein sequence ID" value="GIY31309.1"/>
    <property type="molecule type" value="Genomic_DNA"/>
</dbReference>
<proteinExistence type="predicted"/>
<dbReference type="Proteomes" id="UP001054837">
    <property type="component" value="Unassembled WGS sequence"/>
</dbReference>
<reference evidence="2 3" key="1">
    <citation type="submission" date="2021-06" db="EMBL/GenBank/DDBJ databases">
        <title>Caerostris darwini draft genome.</title>
        <authorList>
            <person name="Kono N."/>
            <person name="Arakawa K."/>
        </authorList>
    </citation>
    <scope>NUCLEOTIDE SEQUENCE [LARGE SCALE GENOMIC DNA]</scope>
</reference>
<sequence>MIFLNEGSSSDALHLGVSGAVGDRDLAKDHSLAVVFCRIDVGLLGEGLGGGPADHGHLVVLVEGGVSVGGGHGLGHGVVLGSSGGAVVQGLLHGGEANAQFLRNPIAEGKPSGKKYENALSSKKHPQ</sequence>
<name>A0AAV4SBE0_9ARAC</name>
<feature type="region of interest" description="Disordered" evidence="1">
    <location>
        <begin position="103"/>
        <end position="127"/>
    </location>
</feature>
<evidence type="ECO:0000313" key="2">
    <source>
        <dbReference type="EMBL" id="GIY31309.1"/>
    </source>
</evidence>